<dbReference type="InterPro" id="IPR013762">
    <property type="entry name" value="Integrase-like_cat_sf"/>
</dbReference>
<name>A0ABT4CUM1_9CLOT</name>
<dbReference type="Gene3D" id="1.10.443.10">
    <property type="entry name" value="Intergrase catalytic core"/>
    <property type="match status" value="1"/>
</dbReference>
<evidence type="ECO:0000313" key="3">
    <source>
        <dbReference type="EMBL" id="MCY6372773.1"/>
    </source>
</evidence>
<evidence type="ECO:0000259" key="2">
    <source>
        <dbReference type="PROSITE" id="PS51898"/>
    </source>
</evidence>
<dbReference type="EMBL" id="JAPQES010000012">
    <property type="protein sequence ID" value="MCY6372773.1"/>
    <property type="molecule type" value="Genomic_DNA"/>
</dbReference>
<accession>A0ABT4CUM1</accession>
<organism evidence="3 4">
    <name type="scientific">Clostridium ganghwense</name>
    <dbReference type="NCBI Taxonomy" id="312089"/>
    <lineage>
        <taxon>Bacteria</taxon>
        <taxon>Bacillati</taxon>
        <taxon>Bacillota</taxon>
        <taxon>Clostridia</taxon>
        <taxon>Eubacteriales</taxon>
        <taxon>Clostridiaceae</taxon>
        <taxon>Clostridium</taxon>
    </lineage>
</organism>
<sequence length="188" mass="22054">MNKVYPIKSKKMIKAMKEDLLEHNGMKGYMMMVLQLNLGLRISDVITLKVMDLLDKKHLRIKEQKTGKTKDFLINSQLQKEIKKYVKEAELKDNDYLFQSRQKNSEGIKKNISRVQAYRILKASADRLGIENFGTHSIRKTFGYFYYQKTNDLTKLMKIFNHSAPSVTAKYIGIEQEELDESLEDFFL</sequence>
<comment type="caution">
    <text evidence="3">The sequence shown here is derived from an EMBL/GenBank/DDBJ whole genome shotgun (WGS) entry which is preliminary data.</text>
</comment>
<evidence type="ECO:0000313" key="4">
    <source>
        <dbReference type="Proteomes" id="UP001079657"/>
    </source>
</evidence>
<dbReference type="Pfam" id="PF00589">
    <property type="entry name" value="Phage_integrase"/>
    <property type="match status" value="1"/>
</dbReference>
<dbReference type="InterPro" id="IPR050090">
    <property type="entry name" value="Tyrosine_recombinase_XerCD"/>
</dbReference>
<keyword evidence="4" id="KW-1185">Reference proteome</keyword>
<dbReference type="CDD" id="cd01192">
    <property type="entry name" value="INT_C_like_3"/>
    <property type="match status" value="1"/>
</dbReference>
<proteinExistence type="predicted"/>
<dbReference type="Proteomes" id="UP001079657">
    <property type="component" value="Unassembled WGS sequence"/>
</dbReference>
<dbReference type="PANTHER" id="PTHR30349">
    <property type="entry name" value="PHAGE INTEGRASE-RELATED"/>
    <property type="match status" value="1"/>
</dbReference>
<feature type="domain" description="Tyr recombinase" evidence="2">
    <location>
        <begin position="1"/>
        <end position="184"/>
    </location>
</feature>
<reference evidence="3" key="1">
    <citation type="submission" date="2022-12" db="EMBL/GenBank/DDBJ databases">
        <authorList>
            <person name="Wang J."/>
        </authorList>
    </citation>
    <scope>NUCLEOTIDE SEQUENCE</scope>
    <source>
        <strain evidence="3">HY-42-06</strain>
    </source>
</reference>
<gene>
    <name evidence="3" type="ORF">OXH55_19460</name>
</gene>
<dbReference type="RefSeq" id="WP_268051836.1">
    <property type="nucleotide sequence ID" value="NZ_JAPQES010000012.1"/>
</dbReference>
<protein>
    <submittedName>
        <fullName evidence="3">Site-specific integrase</fullName>
    </submittedName>
</protein>
<dbReference type="SUPFAM" id="SSF56349">
    <property type="entry name" value="DNA breaking-rejoining enzymes"/>
    <property type="match status" value="1"/>
</dbReference>
<evidence type="ECO:0000256" key="1">
    <source>
        <dbReference type="ARBA" id="ARBA00023172"/>
    </source>
</evidence>
<keyword evidence="1" id="KW-0233">DNA recombination</keyword>
<dbReference type="PROSITE" id="PS51898">
    <property type="entry name" value="TYR_RECOMBINASE"/>
    <property type="match status" value="1"/>
</dbReference>
<dbReference type="InterPro" id="IPR011010">
    <property type="entry name" value="DNA_brk_join_enz"/>
</dbReference>
<dbReference type="InterPro" id="IPR002104">
    <property type="entry name" value="Integrase_catalytic"/>
</dbReference>
<dbReference type="PANTHER" id="PTHR30349:SF82">
    <property type="entry name" value="INTEGRASE_RECOMBINASE YOEC-RELATED"/>
    <property type="match status" value="1"/>
</dbReference>